<evidence type="ECO:0000313" key="1">
    <source>
        <dbReference type="EMBL" id="TWT79728.1"/>
    </source>
</evidence>
<dbReference type="AlphaFoldDB" id="A0A5C5YXD8"/>
<sequence>MVPFRREMTLKSPIGGIARINANDPKLFLSPLLQMVDVSRLAAWITEAGKLISHCQVARLLRLRFIAWFAVVIGVIHDPCEPVGCKKRHNIQHEVRNESKHQGCFRKSNTIKKQE</sequence>
<accession>A0A5C5YXD8</accession>
<evidence type="ECO:0000313" key="2">
    <source>
        <dbReference type="Proteomes" id="UP000315010"/>
    </source>
</evidence>
<keyword evidence="2" id="KW-1185">Reference proteome</keyword>
<gene>
    <name evidence="1" type="ORF">CA13_11350</name>
</gene>
<reference evidence="1 2" key="1">
    <citation type="submission" date="2019-02" db="EMBL/GenBank/DDBJ databases">
        <title>Deep-cultivation of Planctomycetes and their phenomic and genomic characterization uncovers novel biology.</title>
        <authorList>
            <person name="Wiegand S."/>
            <person name="Jogler M."/>
            <person name="Boedeker C."/>
            <person name="Pinto D."/>
            <person name="Vollmers J."/>
            <person name="Rivas-Marin E."/>
            <person name="Kohn T."/>
            <person name="Peeters S.H."/>
            <person name="Heuer A."/>
            <person name="Rast P."/>
            <person name="Oberbeckmann S."/>
            <person name="Bunk B."/>
            <person name="Jeske O."/>
            <person name="Meyerdierks A."/>
            <person name="Storesund J.E."/>
            <person name="Kallscheuer N."/>
            <person name="Luecker S."/>
            <person name="Lage O.M."/>
            <person name="Pohl T."/>
            <person name="Merkel B.J."/>
            <person name="Hornburger P."/>
            <person name="Mueller R.-W."/>
            <person name="Bruemmer F."/>
            <person name="Labrenz M."/>
            <person name="Spormann A.M."/>
            <person name="Op Den Camp H."/>
            <person name="Overmann J."/>
            <person name="Amann R."/>
            <person name="Jetten M.S.M."/>
            <person name="Mascher T."/>
            <person name="Medema M.H."/>
            <person name="Devos D.P."/>
            <person name="Kaster A.-K."/>
            <person name="Ovreas L."/>
            <person name="Rohde M."/>
            <person name="Galperin M.Y."/>
            <person name="Jogler C."/>
        </authorList>
    </citation>
    <scope>NUCLEOTIDE SEQUENCE [LARGE SCALE GENOMIC DNA]</scope>
    <source>
        <strain evidence="1 2">CA13</strain>
    </source>
</reference>
<name>A0A5C5YXD8_9BACT</name>
<comment type="caution">
    <text evidence="1">The sequence shown here is derived from an EMBL/GenBank/DDBJ whole genome shotgun (WGS) entry which is preliminary data.</text>
</comment>
<protein>
    <submittedName>
        <fullName evidence="1">Uncharacterized protein</fullName>
    </submittedName>
</protein>
<dbReference type="Proteomes" id="UP000315010">
    <property type="component" value="Unassembled WGS sequence"/>
</dbReference>
<proteinExistence type="predicted"/>
<organism evidence="1 2">
    <name type="scientific">Novipirellula herctigrandis</name>
    <dbReference type="NCBI Taxonomy" id="2527986"/>
    <lineage>
        <taxon>Bacteria</taxon>
        <taxon>Pseudomonadati</taxon>
        <taxon>Planctomycetota</taxon>
        <taxon>Planctomycetia</taxon>
        <taxon>Pirellulales</taxon>
        <taxon>Pirellulaceae</taxon>
        <taxon>Novipirellula</taxon>
    </lineage>
</organism>
<dbReference type="EMBL" id="SJPJ01000001">
    <property type="protein sequence ID" value="TWT79728.1"/>
    <property type="molecule type" value="Genomic_DNA"/>
</dbReference>